<proteinExistence type="predicted"/>
<gene>
    <name evidence="2" type="primary">raiA</name>
    <name evidence="2" type="ORF">EBI00_11545</name>
</gene>
<organism evidence="2 3">
    <name type="scientific">Marinomonas hwangdonensis</name>
    <dbReference type="NCBI Taxonomy" id="1053647"/>
    <lineage>
        <taxon>Bacteria</taxon>
        <taxon>Pseudomonadati</taxon>
        <taxon>Pseudomonadota</taxon>
        <taxon>Gammaproteobacteria</taxon>
        <taxon>Oceanospirillales</taxon>
        <taxon>Oceanospirillaceae</taxon>
        <taxon>Marinomonas</taxon>
    </lineage>
</organism>
<keyword evidence="3" id="KW-1185">Reference proteome</keyword>
<dbReference type="RefSeq" id="WP_123096082.1">
    <property type="nucleotide sequence ID" value="NZ_RIZG01000006.1"/>
</dbReference>
<comment type="caution">
    <text evidence="2">The sequence shown here is derived from an EMBL/GenBank/DDBJ whole genome shotgun (WGS) entry which is preliminary data.</text>
</comment>
<protein>
    <submittedName>
        <fullName evidence="2">Ribosome-associated translation inhibitor RaiA</fullName>
    </submittedName>
</protein>
<dbReference type="EMBL" id="RIZG01000006">
    <property type="protein sequence ID" value="RNF50100.1"/>
    <property type="molecule type" value="Genomic_DNA"/>
</dbReference>
<dbReference type="InterPro" id="IPR003489">
    <property type="entry name" value="RHF/RaiA"/>
</dbReference>
<feature type="region of interest" description="Disordered" evidence="1">
    <location>
        <begin position="95"/>
        <end position="114"/>
    </location>
</feature>
<evidence type="ECO:0000313" key="2">
    <source>
        <dbReference type="EMBL" id="RNF50100.1"/>
    </source>
</evidence>
<evidence type="ECO:0000313" key="3">
    <source>
        <dbReference type="Proteomes" id="UP000280507"/>
    </source>
</evidence>
<reference evidence="2 3" key="1">
    <citation type="journal article" date="2012" name="Int. J. Syst. Evol. Microbiol.">
        <title>Marinomonas hwangdonensis sp. nov., isolated from seawater.</title>
        <authorList>
            <person name="Jung Y.T."/>
            <person name="Oh T.K."/>
            <person name="Yoon J.H."/>
        </authorList>
    </citation>
    <scope>NUCLEOTIDE SEQUENCE [LARGE SCALE GENOMIC DNA]</scope>
    <source>
        <strain evidence="2 3">HDW-15</strain>
    </source>
</reference>
<dbReference type="Pfam" id="PF02482">
    <property type="entry name" value="Ribosomal_S30AE"/>
    <property type="match status" value="1"/>
</dbReference>
<dbReference type="Gene3D" id="3.30.160.100">
    <property type="entry name" value="Ribosome hibernation promotion factor-like"/>
    <property type="match status" value="1"/>
</dbReference>
<evidence type="ECO:0000256" key="1">
    <source>
        <dbReference type="SAM" id="MobiDB-lite"/>
    </source>
</evidence>
<dbReference type="CDD" id="cd00552">
    <property type="entry name" value="RaiA"/>
    <property type="match status" value="1"/>
</dbReference>
<dbReference type="OrthoDB" id="9795980at2"/>
<feature type="compositionally biased region" description="Basic residues" evidence="1">
    <location>
        <begin position="95"/>
        <end position="105"/>
    </location>
</feature>
<sequence length="132" mass="14979">MYTLNISGHHVQSGEEVQELVKEKMDHLARVNNQITSIKVILNTEKHGIHELIVEASVHIPGHDLFANVKTEKQLKPALDLLVGKLEKQLIKHKPNPKTAGRQHHINAQDVESPVEKQLQAEFDELVEREVI</sequence>
<dbReference type="AlphaFoldDB" id="A0A3M8Q5G2"/>
<name>A0A3M8Q5G2_9GAMM</name>
<dbReference type="SUPFAM" id="SSF69754">
    <property type="entry name" value="Ribosome binding protein Y (YfiA homologue)"/>
    <property type="match status" value="1"/>
</dbReference>
<dbReference type="InterPro" id="IPR036567">
    <property type="entry name" value="RHF-like"/>
</dbReference>
<dbReference type="Proteomes" id="UP000280507">
    <property type="component" value="Unassembled WGS sequence"/>
</dbReference>
<dbReference type="NCBIfam" id="TIGR00741">
    <property type="entry name" value="yfiA"/>
    <property type="match status" value="1"/>
</dbReference>
<accession>A0A3M8Q5G2</accession>